<evidence type="ECO:0000256" key="1">
    <source>
        <dbReference type="SAM" id="Coils"/>
    </source>
</evidence>
<reference evidence="3" key="1">
    <citation type="submission" date="2018-05" db="EMBL/GenBank/DDBJ databases">
        <authorList>
            <person name="Lanie J.A."/>
            <person name="Ng W.-L."/>
            <person name="Kazmierczak K.M."/>
            <person name="Andrzejewski T.M."/>
            <person name="Davidsen T.M."/>
            <person name="Wayne K.J."/>
            <person name="Tettelin H."/>
            <person name="Glass J.I."/>
            <person name="Rusch D."/>
            <person name="Podicherti R."/>
            <person name="Tsui H.-C.T."/>
            <person name="Winkler M.E."/>
        </authorList>
    </citation>
    <scope>NUCLEOTIDE SEQUENCE</scope>
</reference>
<feature type="coiled-coil region" evidence="1">
    <location>
        <begin position="308"/>
        <end position="426"/>
    </location>
</feature>
<dbReference type="EMBL" id="UINC01014248">
    <property type="protein sequence ID" value="SVA60919.1"/>
    <property type="molecule type" value="Genomic_DNA"/>
</dbReference>
<sequence length="426" mass="50310">MDYNMNYKNSSLPNNHKNIQKGGEIKGERLENFRKKYGYFTKTSNLVTEQLKKLGKTRKTEITKKSDFCAYLNTKNLPFKFLFKNLNSSIGDNISDEFKEYFKLLKNDDDTLIIAMPLFVRFTAGLATNILFYNISKQSDNKYIINVERLNTYDELSITEVDDIIDRYLNVELSIDDIDITITIKPYTFNTKTLDIDVDDITKSLIYSLYFMYNRFENPDDKSLENVYNNITANTTRKEITKFASKLNILEDIKVVEEELNQKIDKDIIKKLLERPDLKTKNLISEMDTIFNEMEIIYEQFDDNAINIEDLTEQIESSTQKIIEIYEDKKIFYNDLKNTRKSLNEDIDNIYSELTKLKDAIIFGVENLILHRGIISKQLQKFEKLTENSKIYEEKKETFEKIKKNLENMVTKQQEYDNKITILKEQ</sequence>
<protein>
    <submittedName>
        <fullName evidence="3">Uncharacterized protein</fullName>
    </submittedName>
</protein>
<gene>
    <name evidence="3" type="ORF">METZ01_LOCUS113773</name>
</gene>
<organism evidence="3">
    <name type="scientific">marine metagenome</name>
    <dbReference type="NCBI Taxonomy" id="408172"/>
    <lineage>
        <taxon>unclassified sequences</taxon>
        <taxon>metagenomes</taxon>
        <taxon>ecological metagenomes</taxon>
    </lineage>
</organism>
<keyword evidence="1" id="KW-0175">Coiled coil</keyword>
<accession>A0A381X836</accession>
<feature type="region of interest" description="Disordered" evidence="2">
    <location>
        <begin position="1"/>
        <end position="20"/>
    </location>
</feature>
<dbReference type="AlphaFoldDB" id="A0A381X836"/>
<feature type="non-terminal residue" evidence="3">
    <location>
        <position position="426"/>
    </location>
</feature>
<proteinExistence type="predicted"/>
<name>A0A381X836_9ZZZZ</name>
<evidence type="ECO:0000256" key="2">
    <source>
        <dbReference type="SAM" id="MobiDB-lite"/>
    </source>
</evidence>
<evidence type="ECO:0000313" key="3">
    <source>
        <dbReference type="EMBL" id="SVA60919.1"/>
    </source>
</evidence>
<feature type="compositionally biased region" description="Polar residues" evidence="2">
    <location>
        <begin position="1"/>
        <end position="17"/>
    </location>
</feature>